<reference evidence="3 4" key="1">
    <citation type="journal article" date="2015" name="Microbiome">
        <title>Genomic resolution of linkages in carbon, nitrogen, and sulfur cycling among widespread estuary sediment bacteria.</title>
        <authorList>
            <person name="Baker B.J."/>
            <person name="Lazar C.S."/>
            <person name="Teske A.P."/>
            <person name="Dick G.J."/>
        </authorList>
    </citation>
    <scope>NUCLEOTIDE SEQUENCE [LARGE SCALE GENOMIC DNA]</scope>
    <source>
        <strain evidence="3">DG_54_3</strain>
    </source>
</reference>
<sequence length="97" mass="11056">MTNIEEYLKENKPEECQACGGPLILEKVNLEDYQGGKLYMMEKVPAFVCQECGEVWVPEPVMLEFEKMIEISKHRKKPASAPRASAGKRKGVKKKKK</sequence>
<feature type="domain" description="DUF7479" evidence="2">
    <location>
        <begin position="15"/>
        <end position="70"/>
    </location>
</feature>
<evidence type="ECO:0000313" key="4">
    <source>
        <dbReference type="Proteomes" id="UP000051861"/>
    </source>
</evidence>
<comment type="caution">
    <text evidence="3">The sequence shown here is derived from an EMBL/GenBank/DDBJ whole genome shotgun (WGS) entry which is preliminary data.</text>
</comment>
<feature type="compositionally biased region" description="Basic residues" evidence="1">
    <location>
        <begin position="86"/>
        <end position="97"/>
    </location>
</feature>
<dbReference type="AlphaFoldDB" id="A0A0S7XTQ7"/>
<proteinExistence type="predicted"/>
<dbReference type="InterPro" id="IPR022453">
    <property type="entry name" value="Znf_MqsA-type"/>
</dbReference>
<name>A0A0S7XTQ7_UNCSA</name>
<protein>
    <recommendedName>
        <fullName evidence="2">DUF7479 domain-containing protein</fullName>
    </recommendedName>
</protein>
<dbReference type="EMBL" id="LIZX01000101">
    <property type="protein sequence ID" value="KPJ65802.1"/>
    <property type="molecule type" value="Genomic_DNA"/>
</dbReference>
<dbReference type="Proteomes" id="UP000051861">
    <property type="component" value="Unassembled WGS sequence"/>
</dbReference>
<feature type="region of interest" description="Disordered" evidence="1">
    <location>
        <begin position="73"/>
        <end position="97"/>
    </location>
</feature>
<evidence type="ECO:0000259" key="2">
    <source>
        <dbReference type="Pfam" id="PF24292"/>
    </source>
</evidence>
<gene>
    <name evidence="3" type="ORF">AMJ44_09470</name>
</gene>
<dbReference type="Gene3D" id="3.10.20.860">
    <property type="match status" value="1"/>
</dbReference>
<dbReference type="NCBIfam" id="TIGR03831">
    <property type="entry name" value="YgiT_finger"/>
    <property type="match status" value="1"/>
</dbReference>
<evidence type="ECO:0000313" key="3">
    <source>
        <dbReference type="EMBL" id="KPJ65802.1"/>
    </source>
</evidence>
<organism evidence="3 4">
    <name type="scientific">candidate division WOR-1 bacterium DG_54_3</name>
    <dbReference type="NCBI Taxonomy" id="1703775"/>
    <lineage>
        <taxon>Bacteria</taxon>
        <taxon>Bacillati</taxon>
        <taxon>Saganbacteria</taxon>
    </lineage>
</organism>
<accession>A0A0S7XTQ7</accession>
<evidence type="ECO:0000256" key="1">
    <source>
        <dbReference type="SAM" id="MobiDB-lite"/>
    </source>
</evidence>
<dbReference type="Pfam" id="PF24292">
    <property type="entry name" value="DUF7479"/>
    <property type="match status" value="1"/>
</dbReference>
<dbReference type="InterPro" id="IPR055902">
    <property type="entry name" value="DUF7479"/>
</dbReference>